<evidence type="ECO:0000313" key="2">
    <source>
        <dbReference type="EMBL" id="VVP87292.1"/>
    </source>
</evidence>
<dbReference type="EMBL" id="CABVJG010000002">
    <property type="protein sequence ID" value="VVP87292.1"/>
    <property type="molecule type" value="Genomic_DNA"/>
</dbReference>
<proteinExistence type="predicted"/>
<name>A0A5E7SKJ6_PSEFL</name>
<keyword evidence="1" id="KW-1133">Transmembrane helix</keyword>
<feature type="transmembrane region" description="Helical" evidence="1">
    <location>
        <begin position="135"/>
        <end position="156"/>
    </location>
</feature>
<keyword evidence="1" id="KW-0812">Transmembrane</keyword>
<reference evidence="2 3" key="1">
    <citation type="submission" date="2019-09" db="EMBL/GenBank/DDBJ databases">
        <authorList>
            <person name="Chandra G."/>
            <person name="Truman W A."/>
        </authorList>
    </citation>
    <scope>NUCLEOTIDE SEQUENCE [LARGE SCALE GENOMIC DNA]</scope>
    <source>
        <strain evidence="2">PS925</strain>
    </source>
</reference>
<sequence>MLQDILTQTNSTVAAVTAVVAVIVLTLTSFFNIVSIYERDWSRRHHKILTELRAVETSQGQFTRYLDEAIYLESFRIASGVSANRSKADFLLRLALIGHWNRWQLRQIARFIVVSPERSTPTLKITAWDTVSARFSLYFGIFFMALGAILGFIVMMKGATIGAFYAGMGIEIAFVVVAAFIMSGYNKYKVARRFQEYLKNNPQILCNEEPAPSQELSVTRTTRVGEEERAAA</sequence>
<dbReference type="RefSeq" id="WP_150792902.1">
    <property type="nucleotide sequence ID" value="NZ_CABVJG010000002.1"/>
</dbReference>
<accession>A0A5E7SKJ6</accession>
<dbReference type="Proteomes" id="UP000412311">
    <property type="component" value="Unassembled WGS sequence"/>
</dbReference>
<evidence type="ECO:0000313" key="3">
    <source>
        <dbReference type="Proteomes" id="UP000412311"/>
    </source>
</evidence>
<evidence type="ECO:0000256" key="1">
    <source>
        <dbReference type="SAM" id="Phobius"/>
    </source>
</evidence>
<gene>
    <name evidence="2" type="ORF">PS925_01056</name>
</gene>
<protein>
    <submittedName>
        <fullName evidence="2">Uncharacterized protein</fullName>
    </submittedName>
</protein>
<feature type="transmembrane region" description="Helical" evidence="1">
    <location>
        <begin position="12"/>
        <end position="37"/>
    </location>
</feature>
<organism evidence="2 3">
    <name type="scientific">Pseudomonas fluorescens</name>
    <dbReference type="NCBI Taxonomy" id="294"/>
    <lineage>
        <taxon>Bacteria</taxon>
        <taxon>Pseudomonadati</taxon>
        <taxon>Pseudomonadota</taxon>
        <taxon>Gammaproteobacteria</taxon>
        <taxon>Pseudomonadales</taxon>
        <taxon>Pseudomonadaceae</taxon>
        <taxon>Pseudomonas</taxon>
    </lineage>
</organism>
<keyword evidence="1" id="KW-0472">Membrane</keyword>
<feature type="transmembrane region" description="Helical" evidence="1">
    <location>
        <begin position="162"/>
        <end position="185"/>
    </location>
</feature>
<dbReference type="AlphaFoldDB" id="A0A5E7SKJ6"/>